<dbReference type="Proteomes" id="UP001169217">
    <property type="component" value="Unassembled WGS sequence"/>
</dbReference>
<feature type="compositionally biased region" description="Low complexity" evidence="1">
    <location>
        <begin position="167"/>
        <end position="182"/>
    </location>
</feature>
<keyword evidence="2" id="KW-1133">Transmembrane helix</keyword>
<evidence type="ECO:0000313" key="3">
    <source>
        <dbReference type="EMBL" id="KAK0368903.1"/>
    </source>
</evidence>
<feature type="region of interest" description="Disordered" evidence="1">
    <location>
        <begin position="45"/>
        <end position="64"/>
    </location>
</feature>
<feature type="region of interest" description="Disordered" evidence="1">
    <location>
        <begin position="226"/>
        <end position="245"/>
    </location>
</feature>
<feature type="compositionally biased region" description="Pro residues" evidence="1">
    <location>
        <begin position="102"/>
        <end position="147"/>
    </location>
</feature>
<comment type="caution">
    <text evidence="3">The sequence shown here is derived from an EMBL/GenBank/DDBJ whole genome shotgun (WGS) entry which is preliminary data.</text>
</comment>
<protein>
    <submittedName>
        <fullName evidence="3">Uncharacterized protein</fullName>
    </submittedName>
</protein>
<evidence type="ECO:0000256" key="2">
    <source>
        <dbReference type="SAM" id="Phobius"/>
    </source>
</evidence>
<sequence length="245" mass="24043">MQDAEAANAQAVAAGAAKQAGAPNANALPLDPNQLLSVLGLLSGQPQATPAAPGQPVATGLPPNNNANVPTVTIFVTVTPPAATQTVMIMVPTTVTVTATPVAPPPVNQPSPPPPAPPVQTSPPMSTPPPPPPPVVAPPPPPPPPPASGLTMPLVGASPFPMPPPAASVSAPMSSASSTGTPKGAGGTPTAVVLLGVFGGVESLAGVSLLAMGAFVYGLMRRRKNKSEAETASVQSMQIGRPMPS</sequence>
<evidence type="ECO:0000313" key="4">
    <source>
        <dbReference type="Proteomes" id="UP001169217"/>
    </source>
</evidence>
<keyword evidence="2" id="KW-0472">Membrane</keyword>
<dbReference type="EMBL" id="JARUPT010000743">
    <property type="protein sequence ID" value="KAK0368903.1"/>
    <property type="molecule type" value="Genomic_DNA"/>
</dbReference>
<name>A0ABQ9P9X5_9PEZI</name>
<accession>A0ABQ9P9X5</accession>
<gene>
    <name evidence="3" type="ORF">CLIM01_13736</name>
</gene>
<proteinExistence type="predicted"/>
<evidence type="ECO:0000256" key="1">
    <source>
        <dbReference type="SAM" id="MobiDB-lite"/>
    </source>
</evidence>
<feature type="region of interest" description="Disordered" evidence="1">
    <location>
        <begin position="102"/>
        <end position="186"/>
    </location>
</feature>
<organism evidence="3 4">
    <name type="scientific">Colletotrichum limetticola</name>
    <dbReference type="NCBI Taxonomy" id="1209924"/>
    <lineage>
        <taxon>Eukaryota</taxon>
        <taxon>Fungi</taxon>
        <taxon>Dikarya</taxon>
        <taxon>Ascomycota</taxon>
        <taxon>Pezizomycotina</taxon>
        <taxon>Sordariomycetes</taxon>
        <taxon>Hypocreomycetidae</taxon>
        <taxon>Glomerellales</taxon>
        <taxon>Glomerellaceae</taxon>
        <taxon>Colletotrichum</taxon>
        <taxon>Colletotrichum acutatum species complex</taxon>
    </lineage>
</organism>
<keyword evidence="4" id="KW-1185">Reference proteome</keyword>
<feature type="transmembrane region" description="Helical" evidence="2">
    <location>
        <begin position="191"/>
        <end position="217"/>
    </location>
</feature>
<reference evidence="3" key="1">
    <citation type="submission" date="2023-04" db="EMBL/GenBank/DDBJ databases">
        <title>Colletotrichum limetticola genome sequence.</title>
        <authorList>
            <person name="Baroncelli R."/>
        </authorList>
    </citation>
    <scope>NUCLEOTIDE SEQUENCE</scope>
    <source>
        <strain evidence="3">KLA-Anderson</strain>
    </source>
</reference>
<keyword evidence="2" id="KW-0812">Transmembrane</keyword>